<dbReference type="GO" id="GO:0004568">
    <property type="term" value="F:chitinase activity"/>
    <property type="evidence" value="ECO:0007669"/>
    <property type="project" value="TreeGrafter"/>
</dbReference>
<dbReference type="InterPro" id="IPR001223">
    <property type="entry name" value="Glyco_hydro18_cat"/>
</dbReference>
<dbReference type="SMART" id="SM00636">
    <property type="entry name" value="Glyco_18"/>
    <property type="match status" value="1"/>
</dbReference>
<dbReference type="Proteomes" id="UP000186817">
    <property type="component" value="Unassembled WGS sequence"/>
</dbReference>
<feature type="domain" description="GH18" evidence="2">
    <location>
        <begin position="1"/>
        <end position="238"/>
    </location>
</feature>
<sequence>MFRLFVAKLQSRLGSFVTKLPELALRELGNFIAKYDLDGVDYNWEYPGYRFGQGYLSEEEVNADYKGLSKLVFSTRAMFAKYKWNSKVITMAYYPDGRQEQLLKQHRIPEVVDLLHMMSYDQGGGHHSSMDYGKRSADQGKGILPPLQLTMGVPFYGRHSRTGEWTTYEDLVQKHWPLDPKVDSVAAAGQGSIGFNGVDTIREKTLYALKQGLGGVMIWEVGQDCRLAPVVHGSTTHARTCPEDGASLLLSISSALTAAKRQQMRTAGWDASQQADHHTELCIQDVMMLDPQFVSARKPLGAMAEIRPAQLPSSGAVGCFGERLRRMGNAFEAEVRQALEVAVSKAECESNLLREEVHWLQSQLEAERQQNAARLSGCSDLKRKLQEAQQDLQREKEAREYWQTEFNAKEEQYSLLEAKLAALAMTEAEAAEEAKAAACALMPNGGNEADLAAEDEDLPPVLIEDAEENAPRPAERSEELSQEFEEISMRLAAVPLRDDGSYDRALLASPVPAMTSQIALSTRLWQWLLFSPGPFYFYPWKSLANHVAGDSYAVGYRHFAAGHYGRINLALHCVALFIQTFGNFGLLRHLDVMLPMSFAKLGIFSSGSVAAWLACLCWSPAPLLARLASCASLAFAFRFSPLATVERFEAAAPGAMVLALTWAQATARRPIHRKAYERGLLIMAGWYAAWALLRRTCGKKLQDQKIQIRCAVLGFLSFMALRKNPLKPVVVLGSLVCRLASTLTDDPILYYLSYAFTGSLFQGIAHGLTAEEATLEALERQSGLVPARRPNCATSGLMLPSSQLCSSIQCKQRPPETLRLRLKASSRSGHDLGSNTVEQCLNRLEE</sequence>
<reference evidence="3 4" key="1">
    <citation type="submission" date="2016-02" db="EMBL/GenBank/DDBJ databases">
        <title>Genome analysis of coral dinoflagellate symbionts highlights evolutionary adaptations to a symbiotic lifestyle.</title>
        <authorList>
            <person name="Aranda M."/>
            <person name="Li Y."/>
            <person name="Liew Y.J."/>
            <person name="Baumgarten S."/>
            <person name="Simakov O."/>
            <person name="Wilson M."/>
            <person name="Piel J."/>
            <person name="Ashoor H."/>
            <person name="Bougouffa S."/>
            <person name="Bajic V.B."/>
            <person name="Ryu T."/>
            <person name="Ravasi T."/>
            <person name="Bayer T."/>
            <person name="Micklem G."/>
            <person name="Kim H."/>
            <person name="Bhak J."/>
            <person name="Lajeunesse T.C."/>
            <person name="Voolstra C.R."/>
        </authorList>
    </citation>
    <scope>NUCLEOTIDE SEQUENCE [LARGE SCALE GENOMIC DNA]</scope>
    <source>
        <strain evidence="3 4">CCMP2467</strain>
    </source>
</reference>
<accession>A0A1Q9EUH2</accession>
<name>A0A1Q9EUH2_SYMMI</name>
<comment type="caution">
    <text evidence="3">The sequence shown here is derived from an EMBL/GenBank/DDBJ whole genome shotgun (WGS) entry which is preliminary data.</text>
</comment>
<evidence type="ECO:0000313" key="4">
    <source>
        <dbReference type="Proteomes" id="UP000186817"/>
    </source>
</evidence>
<evidence type="ECO:0000256" key="1">
    <source>
        <dbReference type="SAM" id="Coils"/>
    </source>
</evidence>
<keyword evidence="1" id="KW-0175">Coiled coil</keyword>
<dbReference type="OrthoDB" id="64137at2759"/>
<dbReference type="InterPro" id="IPR011583">
    <property type="entry name" value="Chitinase_II/V-like_cat"/>
</dbReference>
<dbReference type="GO" id="GO:0005576">
    <property type="term" value="C:extracellular region"/>
    <property type="evidence" value="ECO:0007669"/>
    <property type="project" value="TreeGrafter"/>
</dbReference>
<feature type="coiled-coil region" evidence="1">
    <location>
        <begin position="336"/>
        <end position="405"/>
    </location>
</feature>
<dbReference type="InterPro" id="IPR017853">
    <property type="entry name" value="GH"/>
</dbReference>
<dbReference type="AlphaFoldDB" id="A0A1Q9EUH2"/>
<proteinExistence type="predicted"/>
<dbReference type="EMBL" id="LSRX01000066">
    <property type="protein sequence ID" value="OLQ11082.1"/>
    <property type="molecule type" value="Genomic_DNA"/>
</dbReference>
<evidence type="ECO:0000259" key="2">
    <source>
        <dbReference type="PROSITE" id="PS51910"/>
    </source>
</evidence>
<dbReference type="Pfam" id="PF00704">
    <property type="entry name" value="Glyco_hydro_18"/>
    <property type="match status" value="1"/>
</dbReference>
<dbReference type="SUPFAM" id="SSF51445">
    <property type="entry name" value="(Trans)glycosidases"/>
    <property type="match status" value="1"/>
</dbReference>
<dbReference type="Gene3D" id="3.20.20.80">
    <property type="entry name" value="Glycosidases"/>
    <property type="match status" value="1"/>
</dbReference>
<protein>
    <submittedName>
        <fullName evidence="3">Putative chitinase 2</fullName>
    </submittedName>
</protein>
<keyword evidence="4" id="KW-1185">Reference proteome</keyword>
<dbReference type="InterPro" id="IPR050314">
    <property type="entry name" value="Glycosyl_Hydrlase_18"/>
</dbReference>
<dbReference type="PANTHER" id="PTHR11177">
    <property type="entry name" value="CHITINASE"/>
    <property type="match status" value="1"/>
</dbReference>
<dbReference type="PANTHER" id="PTHR11177:SF317">
    <property type="entry name" value="CHITINASE 12-RELATED"/>
    <property type="match status" value="1"/>
</dbReference>
<gene>
    <name evidence="3" type="primary">Cht2</name>
    <name evidence="3" type="ORF">AK812_SmicGene5163</name>
</gene>
<dbReference type="GO" id="GO:0005975">
    <property type="term" value="P:carbohydrate metabolic process"/>
    <property type="evidence" value="ECO:0007669"/>
    <property type="project" value="InterPro"/>
</dbReference>
<dbReference type="GO" id="GO:0006032">
    <property type="term" value="P:chitin catabolic process"/>
    <property type="evidence" value="ECO:0007669"/>
    <property type="project" value="TreeGrafter"/>
</dbReference>
<evidence type="ECO:0000313" key="3">
    <source>
        <dbReference type="EMBL" id="OLQ11082.1"/>
    </source>
</evidence>
<dbReference type="PROSITE" id="PS51910">
    <property type="entry name" value="GH18_2"/>
    <property type="match status" value="1"/>
</dbReference>
<dbReference type="GO" id="GO:0008061">
    <property type="term" value="F:chitin binding"/>
    <property type="evidence" value="ECO:0007669"/>
    <property type="project" value="InterPro"/>
</dbReference>
<organism evidence="3 4">
    <name type="scientific">Symbiodinium microadriaticum</name>
    <name type="common">Dinoflagellate</name>
    <name type="synonym">Zooxanthella microadriatica</name>
    <dbReference type="NCBI Taxonomy" id="2951"/>
    <lineage>
        <taxon>Eukaryota</taxon>
        <taxon>Sar</taxon>
        <taxon>Alveolata</taxon>
        <taxon>Dinophyceae</taxon>
        <taxon>Suessiales</taxon>
        <taxon>Symbiodiniaceae</taxon>
        <taxon>Symbiodinium</taxon>
    </lineage>
</organism>